<dbReference type="PANTHER" id="PTHR43077:SF5">
    <property type="entry name" value="PHAGE INFECTION PROTEIN"/>
    <property type="match status" value="1"/>
</dbReference>
<keyword evidence="2 5" id="KW-0812">Transmembrane</keyword>
<gene>
    <name evidence="7" type="ORF">EYE40_00695</name>
</gene>
<evidence type="ECO:0000256" key="5">
    <source>
        <dbReference type="SAM" id="Phobius"/>
    </source>
</evidence>
<proteinExistence type="predicted"/>
<feature type="domain" description="ABC-2 type transporter transmembrane" evidence="6">
    <location>
        <begin position="375"/>
        <end position="577"/>
    </location>
</feature>
<dbReference type="GO" id="GO:0016020">
    <property type="term" value="C:membrane"/>
    <property type="evidence" value="ECO:0007669"/>
    <property type="project" value="UniProtKB-SubCell"/>
</dbReference>
<dbReference type="Pfam" id="PF12698">
    <property type="entry name" value="ABC2_membrane_3"/>
    <property type="match status" value="2"/>
</dbReference>
<dbReference type="InterPro" id="IPR017501">
    <property type="entry name" value="Phage_infect_YhgE_C"/>
</dbReference>
<dbReference type="NCBIfam" id="TIGR03061">
    <property type="entry name" value="pip_yhgE_Nterm"/>
    <property type="match status" value="1"/>
</dbReference>
<evidence type="ECO:0000256" key="2">
    <source>
        <dbReference type="ARBA" id="ARBA00022692"/>
    </source>
</evidence>
<feature type="domain" description="ABC-2 type transporter transmembrane" evidence="6">
    <location>
        <begin position="26"/>
        <end position="148"/>
    </location>
</feature>
<reference evidence="8" key="1">
    <citation type="submission" date="2019-02" db="EMBL/GenBank/DDBJ databases">
        <title>Glaciihabitans arcticus sp. nov., a psychrotolerant bacterium isolated from polar soil.</title>
        <authorList>
            <person name="Dahal R.H."/>
        </authorList>
    </citation>
    <scope>NUCLEOTIDE SEQUENCE [LARGE SCALE GENOMIC DNA]</scope>
    <source>
        <strain evidence="8">RP-3-7</strain>
    </source>
</reference>
<dbReference type="EMBL" id="SISG01000001">
    <property type="protein sequence ID" value="TBN56031.1"/>
    <property type="molecule type" value="Genomic_DNA"/>
</dbReference>
<name>A0A4Q9GMX4_9MICO</name>
<feature type="transmembrane region" description="Helical" evidence="5">
    <location>
        <begin position="402"/>
        <end position="422"/>
    </location>
</feature>
<evidence type="ECO:0000256" key="3">
    <source>
        <dbReference type="ARBA" id="ARBA00022989"/>
    </source>
</evidence>
<dbReference type="Proteomes" id="UP000294194">
    <property type="component" value="Unassembled WGS sequence"/>
</dbReference>
<evidence type="ECO:0000313" key="8">
    <source>
        <dbReference type="Proteomes" id="UP000294194"/>
    </source>
</evidence>
<sequence length="596" mass="60207">MSQLALTTNPPARRRQWLRWGALGAVVLVPLAFAGLFVGALSGSDNALENIPAAIVNEDSLVTTTAADGTEQNVFAGRQLVTELTASDAEGFDWKITNADDAEEALANGEVYAILTVPSNFSKSILSISGDDPVKADIAIRTDDAHSYLGGAVAEQVGSTMAATFGNAITAQYITGLYSGLGDVGKALQTAADGAGELADGAEGLTDGIGSYSEGVDKYTGGVDSLAGGLGTLNTGAAGLDKLTAGARQYTSGISQLYAIIQPINAKIQAGTPLTPTEVYTLNLATQGLQGVSAQGASGKKFVAGVGTAVYGIQGGISKSASGAAQISGGSAALRSGATQLESGAAKLADGAGELSTGLADGAEAVPVFDEDTSKTAAEVASDPVAVDVTTDNAVTDVGQGIATFFVPLGLWIGALAVFLVLRPTTNRLLASTANNGRLVLASLVRAGIVTVAQALLLVVLLHVSLGVSWSLLPATLGFSLLMALAFTAFHYLLTIGFGRAGLVISLFLLAIQITSTGSFYPIELLAKPFQVISPFLPLSYGVSGMQGIISGGDTGSVILAAVALFAFGAGSVAVALFAMRRTRRAVSLGLVPVTA</sequence>
<feature type="transmembrane region" description="Helical" evidence="5">
    <location>
        <begin position="472"/>
        <end position="494"/>
    </location>
</feature>
<dbReference type="NCBIfam" id="TIGR03057">
    <property type="entry name" value="xxxLxxG_by_4"/>
    <property type="match status" value="1"/>
</dbReference>
<feature type="transmembrane region" description="Helical" evidence="5">
    <location>
        <begin position="501"/>
        <end position="521"/>
    </location>
</feature>
<keyword evidence="4 5" id="KW-0472">Membrane</keyword>
<evidence type="ECO:0000256" key="1">
    <source>
        <dbReference type="ARBA" id="ARBA00004141"/>
    </source>
</evidence>
<dbReference type="PANTHER" id="PTHR43077">
    <property type="entry name" value="TRANSPORT PERMEASE YVFS-RELATED"/>
    <property type="match status" value="1"/>
</dbReference>
<evidence type="ECO:0000256" key="4">
    <source>
        <dbReference type="ARBA" id="ARBA00023136"/>
    </source>
</evidence>
<dbReference type="GO" id="GO:0140359">
    <property type="term" value="F:ABC-type transporter activity"/>
    <property type="evidence" value="ECO:0007669"/>
    <property type="project" value="InterPro"/>
</dbReference>
<dbReference type="Gene3D" id="3.40.1710.10">
    <property type="entry name" value="abc type-2 transporter like domain"/>
    <property type="match status" value="1"/>
</dbReference>
<dbReference type="NCBIfam" id="TIGR03062">
    <property type="entry name" value="pip_yhgE_Cterm"/>
    <property type="match status" value="1"/>
</dbReference>
<dbReference type="AlphaFoldDB" id="A0A4Q9GMX4"/>
<feature type="transmembrane region" description="Helical" evidence="5">
    <location>
        <begin position="443"/>
        <end position="466"/>
    </location>
</feature>
<feature type="transmembrane region" description="Helical" evidence="5">
    <location>
        <begin position="20"/>
        <end position="41"/>
    </location>
</feature>
<dbReference type="InterPro" id="IPR051328">
    <property type="entry name" value="T7SS_ABC-Transporter"/>
</dbReference>
<accession>A0A4Q9GMX4</accession>
<comment type="subcellular location">
    <subcellularLocation>
        <location evidence="1">Membrane</location>
        <topology evidence="1">Multi-pass membrane protein</topology>
    </subcellularLocation>
</comment>
<dbReference type="InterPro" id="IPR023908">
    <property type="entry name" value="xxxLxxG_rpt"/>
</dbReference>
<comment type="caution">
    <text evidence="7">The sequence shown here is derived from an EMBL/GenBank/DDBJ whole genome shotgun (WGS) entry which is preliminary data.</text>
</comment>
<protein>
    <recommendedName>
        <fullName evidence="6">ABC-2 type transporter transmembrane domain-containing protein</fullName>
    </recommendedName>
</protein>
<evidence type="ECO:0000313" key="7">
    <source>
        <dbReference type="EMBL" id="TBN56031.1"/>
    </source>
</evidence>
<keyword evidence="8" id="KW-1185">Reference proteome</keyword>
<evidence type="ECO:0000259" key="6">
    <source>
        <dbReference type="Pfam" id="PF12698"/>
    </source>
</evidence>
<dbReference type="InterPro" id="IPR013525">
    <property type="entry name" value="ABC2_TM"/>
</dbReference>
<feature type="transmembrane region" description="Helical" evidence="5">
    <location>
        <begin position="558"/>
        <end position="579"/>
    </location>
</feature>
<organism evidence="7 8">
    <name type="scientific">Glaciihabitans arcticus</name>
    <dbReference type="NCBI Taxonomy" id="2668039"/>
    <lineage>
        <taxon>Bacteria</taxon>
        <taxon>Bacillati</taxon>
        <taxon>Actinomycetota</taxon>
        <taxon>Actinomycetes</taxon>
        <taxon>Micrococcales</taxon>
        <taxon>Microbacteriaceae</taxon>
        <taxon>Glaciihabitans</taxon>
    </lineage>
</organism>
<dbReference type="RefSeq" id="WP_130980142.1">
    <property type="nucleotide sequence ID" value="NZ_SISG01000001.1"/>
</dbReference>
<dbReference type="InterPro" id="IPR017500">
    <property type="entry name" value="Phage_infect_YhgE_N"/>
</dbReference>
<keyword evidence="3 5" id="KW-1133">Transmembrane helix</keyword>